<keyword evidence="3" id="KW-0238">DNA-binding</keyword>
<dbReference type="InterPro" id="IPR000847">
    <property type="entry name" value="LysR_HTH_N"/>
</dbReference>
<reference evidence="7" key="1">
    <citation type="journal article" date="2019" name="Int. J. Syst. Evol. Microbiol.">
        <title>The Global Catalogue of Microorganisms (GCM) 10K type strain sequencing project: providing services to taxonomists for standard genome sequencing and annotation.</title>
        <authorList>
            <consortium name="The Broad Institute Genomics Platform"/>
            <consortium name="The Broad Institute Genome Sequencing Center for Infectious Disease"/>
            <person name="Wu L."/>
            <person name="Ma J."/>
        </authorList>
    </citation>
    <scope>NUCLEOTIDE SEQUENCE [LARGE SCALE GENOMIC DNA]</scope>
    <source>
        <strain evidence="7">CCUG 56029</strain>
    </source>
</reference>
<comment type="caution">
    <text evidence="6">The sequence shown here is derived from an EMBL/GenBank/DDBJ whole genome shotgun (WGS) entry which is preliminary data.</text>
</comment>
<dbReference type="Pfam" id="PF03466">
    <property type="entry name" value="LysR_substrate"/>
    <property type="match status" value="1"/>
</dbReference>
<evidence type="ECO:0000259" key="5">
    <source>
        <dbReference type="PROSITE" id="PS50931"/>
    </source>
</evidence>
<evidence type="ECO:0000256" key="2">
    <source>
        <dbReference type="ARBA" id="ARBA00023015"/>
    </source>
</evidence>
<feature type="domain" description="HTH lysR-type" evidence="5">
    <location>
        <begin position="2"/>
        <end position="59"/>
    </location>
</feature>
<proteinExistence type="inferred from homology"/>
<dbReference type="InterPro" id="IPR036390">
    <property type="entry name" value="WH_DNA-bd_sf"/>
</dbReference>
<name>A0ABW4R2I5_9RHOB</name>
<dbReference type="Proteomes" id="UP001597213">
    <property type="component" value="Unassembled WGS sequence"/>
</dbReference>
<accession>A0ABW4R2I5</accession>
<keyword evidence="2" id="KW-0805">Transcription regulation</keyword>
<comment type="similarity">
    <text evidence="1">Belongs to the LysR transcriptional regulatory family.</text>
</comment>
<dbReference type="PROSITE" id="PS50931">
    <property type="entry name" value="HTH_LYSR"/>
    <property type="match status" value="1"/>
</dbReference>
<dbReference type="RefSeq" id="WP_379139326.1">
    <property type="nucleotide sequence ID" value="NZ_JBHUEN010000003.1"/>
</dbReference>
<evidence type="ECO:0000313" key="7">
    <source>
        <dbReference type="Proteomes" id="UP001597213"/>
    </source>
</evidence>
<dbReference type="Gene3D" id="3.40.190.290">
    <property type="match status" value="1"/>
</dbReference>
<evidence type="ECO:0000256" key="4">
    <source>
        <dbReference type="ARBA" id="ARBA00023163"/>
    </source>
</evidence>
<sequence length="314" mass="34365">MFSFEDMEKFALVARLGSMRRAADSTGEAVSAISRHIARLEQAFGATLFERRANGVVLTPAGDMFLDMARGVMQQMADLELRLAQNDPGGAGIINIHSVEGVTKEFLIPLIAAFRTEFPETSVHLVAAGRNVVLTAIEDYAADIGFVYDHFSNPGVETVARWQQPLLAFARPGHPLLSGPISLAELMATDCALPDKTFGIRRLVDAAYENRGRRVAPALFANQLQALIHAAIESDLITFMPLQAARFEVEHGLLVPIDTGLREFDYRFVSVVVHKGRPRSRQVEALLAKILAGIAPAIEADRKLLQSVPSYRCS</sequence>
<organism evidence="6 7">
    <name type="scientific">Paracoccus pacificus</name>
    <dbReference type="NCBI Taxonomy" id="1463598"/>
    <lineage>
        <taxon>Bacteria</taxon>
        <taxon>Pseudomonadati</taxon>
        <taxon>Pseudomonadota</taxon>
        <taxon>Alphaproteobacteria</taxon>
        <taxon>Rhodobacterales</taxon>
        <taxon>Paracoccaceae</taxon>
        <taxon>Paracoccus</taxon>
    </lineage>
</organism>
<keyword evidence="7" id="KW-1185">Reference proteome</keyword>
<dbReference type="InterPro" id="IPR036388">
    <property type="entry name" value="WH-like_DNA-bd_sf"/>
</dbReference>
<evidence type="ECO:0000256" key="1">
    <source>
        <dbReference type="ARBA" id="ARBA00009437"/>
    </source>
</evidence>
<dbReference type="Pfam" id="PF00126">
    <property type="entry name" value="HTH_1"/>
    <property type="match status" value="1"/>
</dbReference>
<evidence type="ECO:0000256" key="3">
    <source>
        <dbReference type="ARBA" id="ARBA00023125"/>
    </source>
</evidence>
<dbReference type="PANTHER" id="PTHR30419">
    <property type="entry name" value="HTH-TYPE TRANSCRIPTIONAL REGULATOR YBHD"/>
    <property type="match status" value="1"/>
</dbReference>
<dbReference type="SUPFAM" id="SSF53850">
    <property type="entry name" value="Periplasmic binding protein-like II"/>
    <property type="match status" value="1"/>
</dbReference>
<dbReference type="SUPFAM" id="SSF46785">
    <property type="entry name" value="Winged helix' DNA-binding domain"/>
    <property type="match status" value="1"/>
</dbReference>
<dbReference type="InterPro" id="IPR005119">
    <property type="entry name" value="LysR_subst-bd"/>
</dbReference>
<dbReference type="EMBL" id="JBHUEN010000003">
    <property type="protein sequence ID" value="MFD1880187.1"/>
    <property type="molecule type" value="Genomic_DNA"/>
</dbReference>
<evidence type="ECO:0000313" key="6">
    <source>
        <dbReference type="EMBL" id="MFD1880187.1"/>
    </source>
</evidence>
<protein>
    <submittedName>
        <fullName evidence="6">LysR family transcriptional regulator</fullName>
    </submittedName>
</protein>
<gene>
    <name evidence="6" type="ORF">ACFSCT_00470</name>
</gene>
<keyword evidence="4" id="KW-0804">Transcription</keyword>
<dbReference type="InterPro" id="IPR050950">
    <property type="entry name" value="HTH-type_LysR_regulators"/>
</dbReference>
<dbReference type="Gene3D" id="1.10.10.10">
    <property type="entry name" value="Winged helix-like DNA-binding domain superfamily/Winged helix DNA-binding domain"/>
    <property type="match status" value="1"/>
</dbReference>